<accession>A0ACC6QIU5</accession>
<proteinExistence type="predicted"/>
<sequence length="302" mass="32480">MELHRTQPEPMAAENAVPPESAVPADSAVSPENAAPADGAVLPEPEPEPEPAGAPEPARLARLRGRTALVLAVAAVIGASAGTAVGFKVQADRAPTPLPALNQPGLGYPAEPLPKGREPEPLSAAEDRQVKTDGDLRKLLLPRPKGAAKGAGGKPGGIWLNVEEYASHFQNAGGMFGDFVQRDIRRVAFVAWEQGAHKVTDIKLVQFHSGRDAMEHATGQRDYMPMSFEYSAGNDGDLLKGSGNGRYYLYPVKEEAGYLPSYRARAIFQRGDVMVDIDITDTKRISKNEIRSLAERQLERLS</sequence>
<dbReference type="Proteomes" id="UP001375539">
    <property type="component" value="Unassembled WGS sequence"/>
</dbReference>
<organism evidence="1 2">
    <name type="scientific">Streptomyces pratisoli</name>
    <dbReference type="NCBI Taxonomy" id="3139917"/>
    <lineage>
        <taxon>Bacteria</taxon>
        <taxon>Bacillati</taxon>
        <taxon>Actinomycetota</taxon>
        <taxon>Actinomycetes</taxon>
        <taxon>Kitasatosporales</taxon>
        <taxon>Streptomycetaceae</taxon>
        <taxon>Streptomyces</taxon>
    </lineage>
</organism>
<evidence type="ECO:0000313" key="1">
    <source>
        <dbReference type="EMBL" id="MEJ8658175.1"/>
    </source>
</evidence>
<gene>
    <name evidence="1" type="ORF">WKI58_16825</name>
</gene>
<evidence type="ECO:0000313" key="2">
    <source>
        <dbReference type="Proteomes" id="UP001375539"/>
    </source>
</evidence>
<comment type="caution">
    <text evidence="1">The sequence shown here is derived from an EMBL/GenBank/DDBJ whole genome shotgun (WGS) entry which is preliminary data.</text>
</comment>
<protein>
    <submittedName>
        <fullName evidence="1">Uncharacterized protein</fullName>
    </submittedName>
</protein>
<keyword evidence="2" id="KW-1185">Reference proteome</keyword>
<dbReference type="EMBL" id="JBBKAI010000002">
    <property type="protein sequence ID" value="MEJ8658175.1"/>
    <property type="molecule type" value="Genomic_DNA"/>
</dbReference>
<reference evidence="1" key="1">
    <citation type="submission" date="2024-03" db="EMBL/GenBank/DDBJ databases">
        <title>Novel Streptomyces species of biotechnological and ecological value are a feature of Machair soil.</title>
        <authorList>
            <person name="Prole J.R."/>
            <person name="Goodfellow M."/>
            <person name="Allenby N."/>
            <person name="Ward A.C."/>
        </authorList>
    </citation>
    <scope>NUCLEOTIDE SEQUENCE</scope>
    <source>
        <strain evidence="1">MS1.AVA.4</strain>
    </source>
</reference>
<name>A0ACC6QIU5_9ACTN</name>